<keyword evidence="2" id="KW-0732">Signal</keyword>
<proteinExistence type="predicted"/>
<dbReference type="RefSeq" id="WP_248684684.1">
    <property type="nucleotide sequence ID" value="NZ_JALPRY010000027.1"/>
</dbReference>
<gene>
    <name evidence="3" type="ORF">M0654_20625</name>
</gene>
<accession>A0ABT0IXC5</accession>
<organism evidence="3 4">
    <name type="scientific">Neorhizobium turbinariae</name>
    <dbReference type="NCBI Taxonomy" id="2937795"/>
    <lineage>
        <taxon>Bacteria</taxon>
        <taxon>Pseudomonadati</taxon>
        <taxon>Pseudomonadota</taxon>
        <taxon>Alphaproteobacteria</taxon>
        <taxon>Hyphomicrobiales</taxon>
        <taxon>Rhizobiaceae</taxon>
        <taxon>Rhizobium/Agrobacterium group</taxon>
        <taxon>Neorhizobium</taxon>
    </lineage>
</organism>
<evidence type="ECO:0000313" key="4">
    <source>
        <dbReference type="Proteomes" id="UP001202827"/>
    </source>
</evidence>
<feature type="coiled-coil region" evidence="1">
    <location>
        <begin position="88"/>
        <end position="115"/>
    </location>
</feature>
<keyword evidence="1" id="KW-0175">Coiled coil</keyword>
<reference evidence="3 4" key="1">
    <citation type="submission" date="2022-04" db="EMBL/GenBank/DDBJ databases">
        <title>Rhizobium coralii sp. nov., isolated from coral Turbinaria peltata.</title>
        <authorList>
            <person name="Sun H."/>
        </authorList>
    </citation>
    <scope>NUCLEOTIDE SEQUENCE [LARGE SCALE GENOMIC DNA]</scope>
    <source>
        <strain evidence="3 4">NTR19</strain>
    </source>
</reference>
<evidence type="ECO:0000313" key="3">
    <source>
        <dbReference type="EMBL" id="MCK8782386.1"/>
    </source>
</evidence>
<sequence>MPARAMLAALLLLAPGAASARDIATCAALYKQLNNTRQVIGNTAERRRYAQELSLLGSQIRTLRIEMRRTHCAGGSIVVIGGNRAADCKDKEDQLRALEAERQRITTERDEARLKPPSEREALLVSIRENACIPSDLEAVERERRKLQGIALPKEDAYSAITDLRTTPVEAVSAAETVNLPSPERPYDPSKKVRMVGPIFLPEQQIDLANPRLGGPQPLQ</sequence>
<keyword evidence="4" id="KW-1185">Reference proteome</keyword>
<comment type="caution">
    <text evidence="3">The sequence shown here is derived from an EMBL/GenBank/DDBJ whole genome shotgun (WGS) entry which is preliminary data.</text>
</comment>
<protein>
    <submittedName>
        <fullName evidence="3">Uncharacterized protein</fullName>
    </submittedName>
</protein>
<feature type="chain" id="PRO_5045602828" evidence="2">
    <location>
        <begin position="21"/>
        <end position="220"/>
    </location>
</feature>
<name>A0ABT0IXC5_9HYPH</name>
<feature type="signal peptide" evidence="2">
    <location>
        <begin position="1"/>
        <end position="20"/>
    </location>
</feature>
<evidence type="ECO:0000256" key="1">
    <source>
        <dbReference type="SAM" id="Coils"/>
    </source>
</evidence>
<evidence type="ECO:0000256" key="2">
    <source>
        <dbReference type="SAM" id="SignalP"/>
    </source>
</evidence>
<dbReference type="EMBL" id="JALPRY010000027">
    <property type="protein sequence ID" value="MCK8782386.1"/>
    <property type="molecule type" value="Genomic_DNA"/>
</dbReference>
<dbReference type="Proteomes" id="UP001202827">
    <property type="component" value="Unassembled WGS sequence"/>
</dbReference>